<evidence type="ECO:0000313" key="5">
    <source>
        <dbReference type="Proteomes" id="UP000321621"/>
    </source>
</evidence>
<comment type="caution">
    <text evidence="2">The sequence shown here is derived from an EMBL/GenBank/DDBJ whole genome shotgun (WGS) entry which is preliminary data.</text>
</comment>
<dbReference type="Pfam" id="PF02371">
    <property type="entry name" value="Transposase_20"/>
    <property type="match status" value="1"/>
</dbReference>
<feature type="domain" description="Transposase IS116/IS110/IS902 C-terminal" evidence="1">
    <location>
        <begin position="3"/>
        <end position="52"/>
    </location>
</feature>
<name>A0A3A1NLU7_9FLAO</name>
<dbReference type="GO" id="GO:0004803">
    <property type="term" value="F:transposase activity"/>
    <property type="evidence" value="ECO:0007669"/>
    <property type="project" value="InterPro"/>
</dbReference>
<evidence type="ECO:0000313" key="4">
    <source>
        <dbReference type="Proteomes" id="UP000266691"/>
    </source>
</evidence>
<dbReference type="Proteomes" id="UP000266691">
    <property type="component" value="Unassembled WGS sequence"/>
</dbReference>
<dbReference type="EMBL" id="VNWK01000008">
    <property type="protein sequence ID" value="TXK00954.1"/>
    <property type="molecule type" value="Genomic_DNA"/>
</dbReference>
<protein>
    <submittedName>
        <fullName evidence="3">IS110 family transposase</fullName>
    </submittedName>
</protein>
<evidence type="ECO:0000313" key="3">
    <source>
        <dbReference type="EMBL" id="TXK00954.1"/>
    </source>
</evidence>
<dbReference type="EMBL" id="QXFI01000008">
    <property type="protein sequence ID" value="RIV47252.1"/>
    <property type="molecule type" value="Genomic_DNA"/>
</dbReference>
<dbReference type="GO" id="GO:0003677">
    <property type="term" value="F:DNA binding"/>
    <property type="evidence" value="ECO:0007669"/>
    <property type="project" value="InterPro"/>
</dbReference>
<evidence type="ECO:0000259" key="1">
    <source>
        <dbReference type="Pfam" id="PF02371"/>
    </source>
</evidence>
<keyword evidence="5" id="KW-1185">Reference proteome</keyword>
<reference evidence="3 5" key="2">
    <citation type="submission" date="2019-07" db="EMBL/GenBank/DDBJ databases">
        <title>Draft genome of two Muricauda strains isolated from deep sea.</title>
        <authorList>
            <person name="Sun C."/>
        </authorList>
    </citation>
    <scope>NUCLEOTIDE SEQUENCE [LARGE SCALE GENOMIC DNA]</scope>
    <source>
        <strain evidence="3 5">72</strain>
    </source>
</reference>
<sequence length="71" mass="8018">MDKIARIKGIRRLTIVRVLAETDGFQSLGSIRRLVSYSGLEVVHNSRGQSSNFLKGDIEIIINQSLHVRRV</sequence>
<accession>A0A3A1NLU7</accession>
<dbReference type="RefSeq" id="WP_119645876.1">
    <property type="nucleotide sequence ID" value="NZ_QXFI01000008.1"/>
</dbReference>
<dbReference type="Proteomes" id="UP000321621">
    <property type="component" value="Unassembled WGS sequence"/>
</dbReference>
<dbReference type="GO" id="GO:0006313">
    <property type="term" value="P:DNA transposition"/>
    <property type="evidence" value="ECO:0007669"/>
    <property type="project" value="InterPro"/>
</dbReference>
<proteinExistence type="predicted"/>
<dbReference type="OrthoDB" id="964423at2"/>
<dbReference type="AlphaFoldDB" id="A0A3A1NLU7"/>
<reference evidence="2 4" key="1">
    <citation type="submission" date="2018-08" db="EMBL/GenBank/DDBJ databases">
        <title>Proposal of Muricauda 72 sp.nov. and Muricauda NH166 sp.nov., isolated from seawater.</title>
        <authorList>
            <person name="Cheng H."/>
            <person name="Wu Y.-H."/>
            <person name="Guo L.-L."/>
            <person name="Xu X.-W."/>
        </authorList>
    </citation>
    <scope>NUCLEOTIDE SEQUENCE [LARGE SCALE GENOMIC DNA]</scope>
    <source>
        <strain evidence="2 4">72</strain>
    </source>
</reference>
<organism evidence="2 4">
    <name type="scientific">Flagellimonas pelagia</name>
    <dbReference type="NCBI Taxonomy" id="2306998"/>
    <lineage>
        <taxon>Bacteria</taxon>
        <taxon>Pseudomonadati</taxon>
        <taxon>Bacteroidota</taxon>
        <taxon>Flavobacteriia</taxon>
        <taxon>Flavobacteriales</taxon>
        <taxon>Flavobacteriaceae</taxon>
        <taxon>Flagellimonas</taxon>
    </lineage>
</organism>
<gene>
    <name evidence="2" type="ORF">D2V05_01780</name>
    <name evidence="3" type="ORF">FQ017_01765</name>
</gene>
<dbReference type="InterPro" id="IPR003346">
    <property type="entry name" value="Transposase_20"/>
</dbReference>
<evidence type="ECO:0000313" key="2">
    <source>
        <dbReference type="EMBL" id="RIV47252.1"/>
    </source>
</evidence>